<name>D7FP58_ECTSI</name>
<organism evidence="2 3">
    <name type="scientific">Ectocarpus siliculosus</name>
    <name type="common">Brown alga</name>
    <name type="synonym">Conferva siliculosa</name>
    <dbReference type="NCBI Taxonomy" id="2880"/>
    <lineage>
        <taxon>Eukaryota</taxon>
        <taxon>Sar</taxon>
        <taxon>Stramenopiles</taxon>
        <taxon>Ochrophyta</taxon>
        <taxon>PX clade</taxon>
        <taxon>Phaeophyceae</taxon>
        <taxon>Ectocarpales</taxon>
        <taxon>Ectocarpaceae</taxon>
        <taxon>Ectocarpus</taxon>
    </lineage>
</organism>
<dbReference type="EMBL" id="FN649760">
    <property type="protein sequence ID" value="CBJ34274.1"/>
    <property type="molecule type" value="Genomic_DNA"/>
</dbReference>
<keyword evidence="1" id="KW-1133">Transmembrane helix</keyword>
<evidence type="ECO:0000313" key="3">
    <source>
        <dbReference type="Proteomes" id="UP000002630"/>
    </source>
</evidence>
<evidence type="ECO:0000313" key="2">
    <source>
        <dbReference type="EMBL" id="CBJ34274.1"/>
    </source>
</evidence>
<dbReference type="InParanoid" id="D7FP58"/>
<reference evidence="2 3" key="1">
    <citation type="journal article" date="2010" name="Nature">
        <title>The Ectocarpus genome and the independent evolution of multicellularity in brown algae.</title>
        <authorList>
            <person name="Cock J.M."/>
            <person name="Sterck L."/>
            <person name="Rouze P."/>
            <person name="Scornet D."/>
            <person name="Allen A.E."/>
            <person name="Amoutzias G."/>
            <person name="Anthouard V."/>
            <person name="Artiguenave F."/>
            <person name="Aury J.M."/>
            <person name="Badger J.H."/>
            <person name="Beszteri B."/>
            <person name="Billiau K."/>
            <person name="Bonnet E."/>
            <person name="Bothwell J.H."/>
            <person name="Bowler C."/>
            <person name="Boyen C."/>
            <person name="Brownlee C."/>
            <person name="Carrano C.J."/>
            <person name="Charrier B."/>
            <person name="Cho G.Y."/>
            <person name="Coelho S.M."/>
            <person name="Collen J."/>
            <person name="Corre E."/>
            <person name="Da Silva C."/>
            <person name="Delage L."/>
            <person name="Delaroque N."/>
            <person name="Dittami S.M."/>
            <person name="Doulbeau S."/>
            <person name="Elias M."/>
            <person name="Farnham G."/>
            <person name="Gachon C.M."/>
            <person name="Gschloessl B."/>
            <person name="Heesch S."/>
            <person name="Jabbari K."/>
            <person name="Jubin C."/>
            <person name="Kawai H."/>
            <person name="Kimura K."/>
            <person name="Kloareg B."/>
            <person name="Kupper F.C."/>
            <person name="Lang D."/>
            <person name="Le Bail A."/>
            <person name="Leblanc C."/>
            <person name="Lerouge P."/>
            <person name="Lohr M."/>
            <person name="Lopez P.J."/>
            <person name="Martens C."/>
            <person name="Maumus F."/>
            <person name="Michel G."/>
            <person name="Miranda-Saavedra D."/>
            <person name="Morales J."/>
            <person name="Moreau H."/>
            <person name="Motomura T."/>
            <person name="Nagasato C."/>
            <person name="Napoli C.A."/>
            <person name="Nelson D.R."/>
            <person name="Nyvall-Collen P."/>
            <person name="Peters A.F."/>
            <person name="Pommier C."/>
            <person name="Potin P."/>
            <person name="Poulain J."/>
            <person name="Quesneville H."/>
            <person name="Read B."/>
            <person name="Rensing S.A."/>
            <person name="Ritter A."/>
            <person name="Rousvoal S."/>
            <person name="Samanta M."/>
            <person name="Samson G."/>
            <person name="Schroeder D.C."/>
            <person name="Segurens B."/>
            <person name="Strittmatter M."/>
            <person name="Tonon T."/>
            <person name="Tregear J.W."/>
            <person name="Valentin K."/>
            <person name="von Dassow P."/>
            <person name="Yamagishi T."/>
            <person name="Van de Peer Y."/>
            <person name="Wincker P."/>
        </authorList>
    </citation>
    <scope>NUCLEOTIDE SEQUENCE [LARGE SCALE GENOMIC DNA]</scope>
    <source>
        <strain evidence="3">Ec32 / CCAP1310/4</strain>
    </source>
</reference>
<feature type="transmembrane region" description="Helical" evidence="1">
    <location>
        <begin position="6"/>
        <end position="26"/>
    </location>
</feature>
<keyword evidence="1" id="KW-0472">Membrane</keyword>
<evidence type="ECO:0000256" key="1">
    <source>
        <dbReference type="SAM" id="Phobius"/>
    </source>
</evidence>
<gene>
    <name evidence="2" type="ORF">Esi_1853_0001</name>
</gene>
<dbReference type="Proteomes" id="UP000002630">
    <property type="component" value="Unassembled WGS sequence"/>
</dbReference>
<keyword evidence="1" id="KW-0812">Transmembrane</keyword>
<accession>D7FP58</accession>
<keyword evidence="3" id="KW-1185">Reference proteome</keyword>
<proteinExistence type="predicted"/>
<sequence>MYHEGGIILLLQIICMVSTVIIYGWIRDLFKRGRDSDAQVGESARTTEEFKMDLEASSADGCVAYEVKRGRVPTAQLLAQEAELAQKSGAEKVKVITSGPTSMVDGVLASAREVDWKLFDTEVFSFEF</sequence>
<dbReference type="AlphaFoldDB" id="D7FP58"/>
<protein>
    <submittedName>
        <fullName evidence="2">Uncharacterized protein</fullName>
    </submittedName>
</protein>